<dbReference type="PANTHER" id="PTHR11365:SF23">
    <property type="entry name" value="HYPOTHETICAL 5-OXOPROLINASE (EUROFUNG)-RELATED"/>
    <property type="match status" value="1"/>
</dbReference>
<name>A0A3N6P467_9EURY</name>
<proteinExistence type="predicted"/>
<feature type="domain" description="Hydantoinase B/oxoprolinase" evidence="2">
    <location>
        <begin position="174"/>
        <end position="576"/>
    </location>
</feature>
<evidence type="ECO:0000313" key="3">
    <source>
        <dbReference type="EMBL" id="RQG92689.1"/>
    </source>
</evidence>
<dbReference type="AlphaFoldDB" id="A0A3N6P467"/>
<feature type="region of interest" description="Disordered" evidence="1">
    <location>
        <begin position="522"/>
        <end position="587"/>
    </location>
</feature>
<dbReference type="GO" id="GO:0005829">
    <property type="term" value="C:cytosol"/>
    <property type="evidence" value="ECO:0007669"/>
    <property type="project" value="TreeGrafter"/>
</dbReference>
<feature type="compositionally biased region" description="Low complexity" evidence="1">
    <location>
        <begin position="553"/>
        <end position="564"/>
    </location>
</feature>
<reference evidence="3 4" key="1">
    <citation type="submission" date="2018-10" db="EMBL/GenBank/DDBJ databases">
        <title>Natrarchaeobius chitinivorans gen. nov., sp. nov., and Natrarchaeobius haloalkaliphilus sp. nov., alkaliphilic, chitin-utilizing haloarchaea from hypersaline alkaline lakes.</title>
        <authorList>
            <person name="Sorokin D.Y."/>
            <person name="Elcheninov A.G."/>
            <person name="Kostrikina N.A."/>
            <person name="Bale N.J."/>
            <person name="Sinninghe Damste J.S."/>
            <person name="Khijniak T.V."/>
            <person name="Kublanov I.V."/>
            <person name="Toshchakov S.V."/>
        </authorList>
    </citation>
    <scope>NUCLEOTIDE SEQUENCE [LARGE SCALE GENOMIC DNA]</scope>
    <source>
        <strain evidence="3 4">AArcht-Sl</strain>
    </source>
</reference>
<dbReference type="GO" id="GO:0017168">
    <property type="term" value="F:5-oxoprolinase (ATP-hydrolyzing) activity"/>
    <property type="evidence" value="ECO:0007669"/>
    <property type="project" value="TreeGrafter"/>
</dbReference>
<sequence length="587" mass="62075">MTHNSNDDANDDGETCRSSDSETDDPDIDPVTLEVLRNQLEGVAEEMGQTLIRGAYSPNIKERRDCSTALFDAEGRTIAQAEHIPVHLGAMPAAVEAVRERNPNPGDVFVLNDPFTGGTHLPDVTLVSPLAPGSGRGSEDKPDEDGHRSEPDSGENGRVGSDDENDDCRTESDDDIVGYAVSRAHHADVGGSSPGSMPADSREIYQEGLRIPPTRLVAAGDVREDVRSLVLANVRNPGERRADLRAQLAANERAETRLGALFDEHGRETVLAGFDDVIEYSRARLETEIETLPDGTFEATDVLEGDGVVDEDIEISVAVTIDGPTIDVDFAGTAEQLAGNLNAPMAVARSAVYFVVRCVTDPEIPPNHGCYVPVSVHAPDGSLLNPNSPAAVVGGNVETSQRVTDVVFTALASAVPDRVPAQGQGTMNNLTIGGRGSSFTYYETIGGGFGARSDREGMDGVQVGMTNTLNTPIESLETEYPLRVDRYALRPDSGGRGTHRGGLGLERTLTVEADATVSVLTERRRHGPKGVAGGEDGAPGENLIDGEVVPAKTTVDVETGTTVTIRTPGGGGHGDPDDSRATDDRSE</sequence>
<dbReference type="PANTHER" id="PTHR11365">
    <property type="entry name" value="5-OXOPROLINASE RELATED"/>
    <property type="match status" value="1"/>
</dbReference>
<gene>
    <name evidence="3" type="ORF">EA462_00175</name>
</gene>
<dbReference type="RefSeq" id="WP_124176562.1">
    <property type="nucleotide sequence ID" value="NZ_REFY01000001.1"/>
</dbReference>
<accession>A0A3N6P467</accession>
<evidence type="ECO:0000259" key="2">
    <source>
        <dbReference type="Pfam" id="PF02538"/>
    </source>
</evidence>
<feature type="compositionally biased region" description="Acidic residues" evidence="1">
    <location>
        <begin position="162"/>
        <end position="172"/>
    </location>
</feature>
<feature type="region of interest" description="Disordered" evidence="1">
    <location>
        <begin position="120"/>
        <end position="172"/>
    </location>
</feature>
<dbReference type="InterPro" id="IPR045079">
    <property type="entry name" value="Oxoprolinase-like"/>
</dbReference>
<feature type="compositionally biased region" description="Basic and acidic residues" evidence="1">
    <location>
        <begin position="574"/>
        <end position="587"/>
    </location>
</feature>
<dbReference type="Pfam" id="PF02538">
    <property type="entry name" value="Hydantoinase_B"/>
    <property type="match status" value="2"/>
</dbReference>
<dbReference type="GO" id="GO:0006749">
    <property type="term" value="P:glutathione metabolic process"/>
    <property type="evidence" value="ECO:0007669"/>
    <property type="project" value="TreeGrafter"/>
</dbReference>
<evidence type="ECO:0000256" key="1">
    <source>
        <dbReference type="SAM" id="MobiDB-lite"/>
    </source>
</evidence>
<dbReference type="Proteomes" id="UP000273828">
    <property type="component" value="Unassembled WGS sequence"/>
</dbReference>
<feature type="domain" description="Hydantoinase B/oxoprolinase" evidence="2">
    <location>
        <begin position="29"/>
        <end position="130"/>
    </location>
</feature>
<keyword evidence="4" id="KW-1185">Reference proteome</keyword>
<feature type="compositionally biased region" description="Basic and acidic residues" evidence="1">
    <location>
        <begin position="137"/>
        <end position="151"/>
    </location>
</feature>
<comment type="caution">
    <text evidence="3">The sequence shown here is derived from an EMBL/GenBank/DDBJ whole genome shotgun (WGS) entry which is preliminary data.</text>
</comment>
<evidence type="ECO:0000313" key="4">
    <source>
        <dbReference type="Proteomes" id="UP000273828"/>
    </source>
</evidence>
<feature type="region of interest" description="Disordered" evidence="1">
    <location>
        <begin position="1"/>
        <end position="31"/>
    </location>
</feature>
<organism evidence="3 4">
    <name type="scientific">Natrarchaeobius halalkaliphilus</name>
    <dbReference type="NCBI Taxonomy" id="1679091"/>
    <lineage>
        <taxon>Archaea</taxon>
        <taxon>Methanobacteriati</taxon>
        <taxon>Methanobacteriota</taxon>
        <taxon>Stenosarchaea group</taxon>
        <taxon>Halobacteria</taxon>
        <taxon>Halobacteriales</taxon>
        <taxon>Natrialbaceae</taxon>
        <taxon>Natrarchaeobius</taxon>
    </lineage>
</organism>
<dbReference type="InterPro" id="IPR003692">
    <property type="entry name" value="Hydantoinase_B"/>
</dbReference>
<dbReference type="EMBL" id="REFY01000001">
    <property type="protein sequence ID" value="RQG92689.1"/>
    <property type="molecule type" value="Genomic_DNA"/>
</dbReference>
<protein>
    <submittedName>
        <fullName evidence="3">Hydantoinase B/oxoprolinase family protein</fullName>
    </submittedName>
</protein>